<evidence type="ECO:0000256" key="10">
    <source>
        <dbReference type="RuleBase" id="RU046427"/>
    </source>
</evidence>
<keyword evidence="2" id="KW-1003">Cell membrane</keyword>
<dbReference type="AlphaFoldDB" id="A0A0K8WE96"/>
<evidence type="ECO:0000313" key="13">
    <source>
        <dbReference type="EMBL" id="JAI49364.1"/>
    </source>
</evidence>
<evidence type="ECO:0000313" key="12">
    <source>
        <dbReference type="EMBL" id="JAI20930.1"/>
    </source>
</evidence>
<feature type="transmembrane region" description="Helical" evidence="10">
    <location>
        <begin position="273"/>
        <end position="293"/>
    </location>
</feature>
<dbReference type="PANTHER" id="PTHR24224">
    <property type="entry name" value="CARDIOACCELERATORY PEPTIDE RECEPTOR-RELATED"/>
    <property type="match status" value="1"/>
</dbReference>
<protein>
    <submittedName>
        <fullName evidence="13">Cardioacceleratory peptide receptor</fullName>
    </submittedName>
</protein>
<dbReference type="CDD" id="cd15197">
    <property type="entry name" value="7tmA_NPSR"/>
    <property type="match status" value="1"/>
</dbReference>
<comment type="subcellular location">
    <subcellularLocation>
        <location evidence="1 10">Cell membrane</location>
        <topology evidence="1 10">Multi-pass membrane protein</topology>
    </subcellularLocation>
</comment>
<evidence type="ECO:0000256" key="1">
    <source>
        <dbReference type="ARBA" id="ARBA00004651"/>
    </source>
</evidence>
<evidence type="ECO:0000256" key="9">
    <source>
        <dbReference type="ARBA" id="ARBA00023224"/>
    </source>
</evidence>
<keyword evidence="7 10" id="KW-0675">Receptor</keyword>
<dbReference type="PROSITE" id="PS50262">
    <property type="entry name" value="G_PROTEIN_RECEP_F1_2"/>
    <property type="match status" value="1"/>
</dbReference>
<comment type="caution">
    <text evidence="10">Lacks conserved residue(s) required for the propagation of feature annotation.</text>
</comment>
<evidence type="ECO:0000256" key="3">
    <source>
        <dbReference type="ARBA" id="ARBA00022692"/>
    </source>
</evidence>
<keyword evidence="9 10" id="KW-0807">Transducer</keyword>
<dbReference type="FunFam" id="1.20.1070.10:FF:000188">
    <property type="entry name" value="Neuropeptide S receptor"/>
    <property type="match status" value="1"/>
</dbReference>
<keyword evidence="6 10" id="KW-0472">Membrane</keyword>
<dbReference type="EMBL" id="GDHF01002950">
    <property type="protein sequence ID" value="JAI49364.1"/>
    <property type="molecule type" value="Transcribed_RNA"/>
</dbReference>
<feature type="transmembrane region" description="Helical" evidence="10">
    <location>
        <begin position="313"/>
        <end position="340"/>
    </location>
</feature>
<proteinExistence type="inferred from homology"/>
<dbReference type="GO" id="GO:0005886">
    <property type="term" value="C:plasma membrane"/>
    <property type="evidence" value="ECO:0007669"/>
    <property type="project" value="UniProtKB-SubCell"/>
</dbReference>
<dbReference type="PRINTS" id="PR00237">
    <property type="entry name" value="GPCRRHODOPSN"/>
</dbReference>
<dbReference type="InterPro" id="IPR001817">
    <property type="entry name" value="Vasoprsn_rcpt"/>
</dbReference>
<evidence type="ECO:0000256" key="7">
    <source>
        <dbReference type="ARBA" id="ARBA00023170"/>
    </source>
</evidence>
<dbReference type="EMBL" id="GDHF01031384">
    <property type="protein sequence ID" value="JAI20930.1"/>
    <property type="molecule type" value="Transcribed_RNA"/>
</dbReference>
<organism evidence="13">
    <name type="scientific">Bactrocera latifrons</name>
    <name type="common">Malaysian fruit fly</name>
    <name type="synonym">Chaetodacus latifrons</name>
    <dbReference type="NCBI Taxonomy" id="174628"/>
    <lineage>
        <taxon>Eukaryota</taxon>
        <taxon>Metazoa</taxon>
        <taxon>Ecdysozoa</taxon>
        <taxon>Arthropoda</taxon>
        <taxon>Hexapoda</taxon>
        <taxon>Insecta</taxon>
        <taxon>Pterygota</taxon>
        <taxon>Neoptera</taxon>
        <taxon>Endopterygota</taxon>
        <taxon>Diptera</taxon>
        <taxon>Brachycera</taxon>
        <taxon>Muscomorpha</taxon>
        <taxon>Tephritoidea</taxon>
        <taxon>Tephritidae</taxon>
        <taxon>Bactrocera</taxon>
        <taxon>Bactrocera</taxon>
    </lineage>
</organism>
<dbReference type="GO" id="GO:0005000">
    <property type="term" value="F:vasopressin receptor activity"/>
    <property type="evidence" value="ECO:0007669"/>
    <property type="project" value="InterPro"/>
</dbReference>
<dbReference type="SUPFAM" id="SSF81321">
    <property type="entry name" value="Family A G protein-coupled receptor-like"/>
    <property type="match status" value="1"/>
</dbReference>
<sequence length="540" mass="60219">MGGINVRLYTVEPAVVLAYEHIPQHFITDNSATTNSNISAALIAAIDSPNSTANDFNYVEVSNSNTPATSSIVSLSNFTYSHFIAAVSHAVLTSTPPTLSMASFDIHPVLIEQDISSSFNGGNKVSEEVLGNNLGPSTETTESVGNDKLNSFYFYEMEQFAVLWILFTVIVLGNSTVLFVLFVNKNRKSRMNYFIRQLAVADLSVGLLHVLTDIIWRITISWRAGNIACKLIRFSQVCVTYSSTYVLVAMSIDRYDAITHPMNFSKSWRRAKHLVTAAWVVSVIFSLPILFLYEEKLIQGQMQCWIELGSPEAWQTYMCLVATTLFILPALIISACYAIIVKTIWAKGSIFTSGGKVSYSYINHELTFATSERCNNNVTSRRASSRGIIPRAKVKTVKMTFVIVIVFILCWSPYIVFDLLQVFGRIPKTQTNIAIATFIQSLAPLNSAANPLIYCVFSSQVFRTLSRFPPFKWFKCCCRSYLNSTLTQSRCSSVSRRLHYSCDSVRTLTTSLAVSRRSTKPSSHVVICEKEKDPLAVSEV</sequence>
<name>A0A0K8WE96_BACLA</name>
<evidence type="ECO:0000256" key="5">
    <source>
        <dbReference type="ARBA" id="ARBA00023040"/>
    </source>
</evidence>
<keyword evidence="4 10" id="KW-1133">Transmembrane helix</keyword>
<keyword evidence="5 10" id="KW-0297">G-protein coupled receptor</keyword>
<dbReference type="GO" id="GO:0008188">
    <property type="term" value="F:neuropeptide receptor activity"/>
    <property type="evidence" value="ECO:0007669"/>
    <property type="project" value="TreeGrafter"/>
</dbReference>
<dbReference type="InterPro" id="IPR000276">
    <property type="entry name" value="GPCR_Rhodpsn"/>
</dbReference>
<evidence type="ECO:0000259" key="11">
    <source>
        <dbReference type="PROSITE" id="PS50262"/>
    </source>
</evidence>
<evidence type="ECO:0000256" key="4">
    <source>
        <dbReference type="ARBA" id="ARBA00022989"/>
    </source>
</evidence>
<dbReference type="PROSITE" id="PS00237">
    <property type="entry name" value="G_PROTEIN_RECEP_F1_1"/>
    <property type="match status" value="1"/>
</dbReference>
<gene>
    <name evidence="13" type="primary">CcapR_3</name>
    <name evidence="12" type="synonym">CcapR_0</name>
    <name evidence="13" type="ORF">c0_g1_i3</name>
    <name evidence="12" type="ORF">c0_g1_i7</name>
</gene>
<dbReference type="PRINTS" id="PR00896">
    <property type="entry name" value="VASOPRESSINR"/>
</dbReference>
<evidence type="ECO:0000256" key="2">
    <source>
        <dbReference type="ARBA" id="ARBA00022475"/>
    </source>
</evidence>
<comment type="similarity">
    <text evidence="10">Belongs to the G-protein coupled receptor 1 family. Vasopressin/oxytocin receptor subfamily.</text>
</comment>
<dbReference type="PANTHER" id="PTHR24224:SF6">
    <property type="entry name" value="CARDIOACCELERATORY PEPTIDE RECEPTOR-RELATED"/>
    <property type="match status" value="1"/>
</dbReference>
<feature type="transmembrane region" description="Helical" evidence="10">
    <location>
        <begin position="401"/>
        <end position="423"/>
    </location>
</feature>
<feature type="transmembrane region" description="Helical" evidence="10">
    <location>
        <begin position="161"/>
        <end position="183"/>
    </location>
</feature>
<dbReference type="OrthoDB" id="5987909at2759"/>
<keyword evidence="3 10" id="KW-0812">Transmembrane</keyword>
<evidence type="ECO:0000256" key="6">
    <source>
        <dbReference type="ARBA" id="ARBA00023136"/>
    </source>
</evidence>
<dbReference type="Pfam" id="PF00001">
    <property type="entry name" value="7tm_1"/>
    <property type="match status" value="1"/>
</dbReference>
<accession>A0A0K8WE96</accession>
<dbReference type="Gene3D" id="1.20.1070.10">
    <property type="entry name" value="Rhodopsin 7-helix transmembrane proteins"/>
    <property type="match status" value="1"/>
</dbReference>
<dbReference type="InterPro" id="IPR017452">
    <property type="entry name" value="GPCR_Rhodpsn_7TM"/>
</dbReference>
<evidence type="ECO:0000256" key="8">
    <source>
        <dbReference type="ARBA" id="ARBA00023180"/>
    </source>
</evidence>
<keyword evidence="8 10" id="KW-0325">Glycoprotein</keyword>
<feature type="domain" description="G-protein coupled receptors family 1 profile" evidence="11">
    <location>
        <begin position="173"/>
        <end position="454"/>
    </location>
</feature>
<dbReference type="InterPro" id="IPR052665">
    <property type="entry name" value="Neuropeptide-GPCR"/>
</dbReference>
<reference evidence="13" key="1">
    <citation type="submission" date="2015-06" db="EMBL/GenBank/DDBJ databases">
        <authorList>
            <person name="Hoefler B.C."/>
            <person name="Straight P.D."/>
        </authorList>
    </citation>
    <scope>NUCLEOTIDE SEQUENCE</scope>
</reference>